<protein>
    <submittedName>
        <fullName evidence="1">Uncharacterized protein</fullName>
    </submittedName>
</protein>
<organism evidence="1 2">
    <name type="scientific">Araneus ventricosus</name>
    <name type="common">Orbweaver spider</name>
    <name type="synonym">Epeira ventricosa</name>
    <dbReference type="NCBI Taxonomy" id="182803"/>
    <lineage>
        <taxon>Eukaryota</taxon>
        <taxon>Metazoa</taxon>
        <taxon>Ecdysozoa</taxon>
        <taxon>Arthropoda</taxon>
        <taxon>Chelicerata</taxon>
        <taxon>Arachnida</taxon>
        <taxon>Araneae</taxon>
        <taxon>Araneomorphae</taxon>
        <taxon>Entelegynae</taxon>
        <taxon>Araneoidea</taxon>
        <taxon>Araneidae</taxon>
        <taxon>Araneus</taxon>
    </lineage>
</organism>
<keyword evidence="2" id="KW-1185">Reference proteome</keyword>
<dbReference type="Proteomes" id="UP000499080">
    <property type="component" value="Unassembled WGS sequence"/>
</dbReference>
<dbReference type="EMBL" id="BGPR01144039">
    <property type="protein sequence ID" value="GBN73418.1"/>
    <property type="molecule type" value="Genomic_DNA"/>
</dbReference>
<accession>A0A4Y2RCC4</accession>
<proteinExistence type="predicted"/>
<name>A0A4Y2RCC4_ARAVE</name>
<sequence length="105" mass="11789">MVQAAHKAGTGLYHMMSHSWAWEGSLFIVFTHPDYSGCLDMADNGRINGCLERRNIYSVRSYQLGSGHSACNLNWTDSRTSSEITPWPAKQISDQIDLQIHSMLS</sequence>
<evidence type="ECO:0000313" key="1">
    <source>
        <dbReference type="EMBL" id="GBN73418.1"/>
    </source>
</evidence>
<gene>
    <name evidence="1" type="ORF">AVEN_65816_1</name>
</gene>
<reference evidence="1 2" key="1">
    <citation type="journal article" date="2019" name="Sci. Rep.">
        <title>Orb-weaving spider Araneus ventricosus genome elucidates the spidroin gene catalogue.</title>
        <authorList>
            <person name="Kono N."/>
            <person name="Nakamura H."/>
            <person name="Ohtoshi R."/>
            <person name="Moran D.A.P."/>
            <person name="Shinohara A."/>
            <person name="Yoshida Y."/>
            <person name="Fujiwara M."/>
            <person name="Mori M."/>
            <person name="Tomita M."/>
            <person name="Arakawa K."/>
        </authorList>
    </citation>
    <scope>NUCLEOTIDE SEQUENCE [LARGE SCALE GENOMIC DNA]</scope>
</reference>
<dbReference type="AlphaFoldDB" id="A0A4Y2RCC4"/>
<comment type="caution">
    <text evidence="1">The sequence shown here is derived from an EMBL/GenBank/DDBJ whole genome shotgun (WGS) entry which is preliminary data.</text>
</comment>
<evidence type="ECO:0000313" key="2">
    <source>
        <dbReference type="Proteomes" id="UP000499080"/>
    </source>
</evidence>